<dbReference type="SMART" id="SM00093">
    <property type="entry name" value="SERPIN"/>
    <property type="match status" value="1"/>
</dbReference>
<gene>
    <name evidence="3" type="ORF">SKAU_G00393280</name>
</gene>
<organism evidence="3 4">
    <name type="scientific">Synaphobranchus kaupii</name>
    <name type="common">Kaup's arrowtooth eel</name>
    <dbReference type="NCBI Taxonomy" id="118154"/>
    <lineage>
        <taxon>Eukaryota</taxon>
        <taxon>Metazoa</taxon>
        <taxon>Chordata</taxon>
        <taxon>Craniata</taxon>
        <taxon>Vertebrata</taxon>
        <taxon>Euteleostomi</taxon>
        <taxon>Actinopterygii</taxon>
        <taxon>Neopterygii</taxon>
        <taxon>Teleostei</taxon>
        <taxon>Anguilliformes</taxon>
        <taxon>Synaphobranchidae</taxon>
        <taxon>Synaphobranchus</taxon>
    </lineage>
</organism>
<evidence type="ECO:0000313" key="3">
    <source>
        <dbReference type="EMBL" id="KAJ8335985.1"/>
    </source>
</evidence>
<dbReference type="InterPro" id="IPR013106">
    <property type="entry name" value="Ig_V-set"/>
</dbReference>
<comment type="caution">
    <text evidence="3">The sequence shown here is derived from an EMBL/GenBank/DDBJ whole genome shotgun (WGS) entry which is preliminary data.</text>
</comment>
<dbReference type="InterPro" id="IPR036186">
    <property type="entry name" value="Serpin_sf"/>
</dbReference>
<dbReference type="InterPro" id="IPR013783">
    <property type="entry name" value="Ig-like_fold"/>
</dbReference>
<dbReference type="OrthoDB" id="6433428at2759"/>
<dbReference type="InterPro" id="IPR042178">
    <property type="entry name" value="Serpin_sf_1"/>
</dbReference>
<reference evidence="3" key="1">
    <citation type="journal article" date="2023" name="Science">
        <title>Genome structures resolve the early diversification of teleost fishes.</title>
        <authorList>
            <person name="Parey E."/>
            <person name="Louis A."/>
            <person name="Montfort J."/>
            <person name="Bouchez O."/>
            <person name="Roques C."/>
            <person name="Iampietro C."/>
            <person name="Lluch J."/>
            <person name="Castinel A."/>
            <person name="Donnadieu C."/>
            <person name="Desvignes T."/>
            <person name="Floi Bucao C."/>
            <person name="Jouanno E."/>
            <person name="Wen M."/>
            <person name="Mejri S."/>
            <person name="Dirks R."/>
            <person name="Jansen H."/>
            <person name="Henkel C."/>
            <person name="Chen W.J."/>
            <person name="Zahm M."/>
            <person name="Cabau C."/>
            <person name="Klopp C."/>
            <person name="Thompson A.W."/>
            <person name="Robinson-Rechavi M."/>
            <person name="Braasch I."/>
            <person name="Lecointre G."/>
            <person name="Bobe J."/>
            <person name="Postlethwait J.H."/>
            <person name="Berthelot C."/>
            <person name="Roest Crollius H."/>
            <person name="Guiguen Y."/>
        </authorList>
    </citation>
    <scope>NUCLEOTIDE SEQUENCE</scope>
    <source>
        <strain evidence="3">WJC10195</strain>
    </source>
</reference>
<dbReference type="InterPro" id="IPR000215">
    <property type="entry name" value="Serpin_fam"/>
</dbReference>
<dbReference type="InterPro" id="IPR023796">
    <property type="entry name" value="Serpin_dom"/>
</dbReference>
<dbReference type="GO" id="GO:0005615">
    <property type="term" value="C:extracellular space"/>
    <property type="evidence" value="ECO:0007669"/>
    <property type="project" value="InterPro"/>
</dbReference>
<dbReference type="InterPro" id="IPR003599">
    <property type="entry name" value="Ig_sub"/>
</dbReference>
<dbReference type="Gene3D" id="2.30.39.10">
    <property type="entry name" value="Alpha-1-antitrypsin, domain 1"/>
    <property type="match status" value="1"/>
</dbReference>
<dbReference type="SUPFAM" id="SSF56574">
    <property type="entry name" value="Serpins"/>
    <property type="match status" value="1"/>
</dbReference>
<dbReference type="PROSITE" id="PS50835">
    <property type="entry name" value="IG_LIKE"/>
    <property type="match status" value="2"/>
</dbReference>
<dbReference type="InterPro" id="IPR007110">
    <property type="entry name" value="Ig-like_dom"/>
</dbReference>
<dbReference type="PANTHER" id="PTHR11461:SF159">
    <property type="entry name" value="PLASMA PROTEASE C1 INHIBITOR"/>
    <property type="match status" value="1"/>
</dbReference>
<name>A0A9Q1ICZ7_SYNKA</name>
<evidence type="ECO:0000256" key="1">
    <source>
        <dbReference type="RuleBase" id="RU000411"/>
    </source>
</evidence>
<dbReference type="Pfam" id="PF07686">
    <property type="entry name" value="V-set"/>
    <property type="match status" value="1"/>
</dbReference>
<dbReference type="Gene3D" id="2.60.40.10">
    <property type="entry name" value="Immunoglobulins"/>
    <property type="match status" value="2"/>
</dbReference>
<dbReference type="SUPFAM" id="SSF48726">
    <property type="entry name" value="Immunoglobulin"/>
    <property type="match status" value="2"/>
</dbReference>
<protein>
    <recommendedName>
        <fullName evidence="2">Ig-like domain-containing protein</fullName>
    </recommendedName>
</protein>
<dbReference type="PANTHER" id="PTHR11461">
    <property type="entry name" value="SERINE PROTEASE INHIBITOR, SERPIN"/>
    <property type="match status" value="1"/>
</dbReference>
<dbReference type="Gene3D" id="3.30.497.10">
    <property type="entry name" value="Antithrombin, subunit I, domain 2"/>
    <property type="match status" value="1"/>
</dbReference>
<sequence length="650" mass="72140">MCFHFQLSIEMKYSVSVCAFSLLLFIELPSALTVMLSHQRISLPSKSTLVLSCLPPSAPELSEARISWTFTPQSPPGSSAIHLVSSSYLSHDPFGGSSRLPVQIVEKSDEGTYTCVISGWKDEISVKLRNSFLVQVFDASAFELLKVADGVVGKEVRLPCTPPSASLHPSHSGSAPPAVWYAETPNGRERLYPKAAAEEGERNDDGRVRWASPSDLTGDWSVMVSNVTMEDSGVYLCEWGEGKNLESHKVELTVEYPPTQPPPRCLGYDTPWEQCAVESSKISGRTIMQESLVEFSFKLYSHLRKSEPTKNLFFSPISISWMLSHLLLGARGQTQAALETALCFPHSFSCLHEEMKSLREELAHSVEIASNIYHSPEFNLNQNFINQSQLFYGAVPEKLTNDSNRNAKMINDWVAEKTNNRITDLVDSVSSTTLLMLLNTVYFNGKWKMMFEKKSMNAAFVTLSGDIVTVPALHSSKYKLAQRYSPHVKAQVAAFPLSGRTVLYILLPRASSREELADLETRLTDENVRKMVKDMDQFPTETTEVTLPKIHLDSKTDLMDVLGTLGLSDLNYEPNLCGLSSEGVDPPLSVSDAQHRAFLSLTEKGVEAGAVSSISFARSYSSFSALRPFVLLIWNEQLNVPLFLGRVTQP</sequence>
<feature type="domain" description="Ig-like" evidence="2">
    <location>
        <begin position="153"/>
        <end position="253"/>
    </location>
</feature>
<dbReference type="GO" id="GO:0004867">
    <property type="term" value="F:serine-type endopeptidase inhibitor activity"/>
    <property type="evidence" value="ECO:0007669"/>
    <property type="project" value="InterPro"/>
</dbReference>
<dbReference type="Proteomes" id="UP001152622">
    <property type="component" value="Chromosome 20"/>
</dbReference>
<dbReference type="CDD" id="cd00096">
    <property type="entry name" value="Ig"/>
    <property type="match status" value="1"/>
</dbReference>
<dbReference type="InterPro" id="IPR036179">
    <property type="entry name" value="Ig-like_dom_sf"/>
</dbReference>
<proteinExistence type="inferred from homology"/>
<dbReference type="InterPro" id="IPR042185">
    <property type="entry name" value="Serpin_sf_2"/>
</dbReference>
<dbReference type="EMBL" id="JAINUF010000020">
    <property type="protein sequence ID" value="KAJ8335985.1"/>
    <property type="molecule type" value="Genomic_DNA"/>
</dbReference>
<dbReference type="SMART" id="SM00409">
    <property type="entry name" value="IG"/>
    <property type="match status" value="2"/>
</dbReference>
<dbReference type="Pfam" id="PF00079">
    <property type="entry name" value="Serpin"/>
    <property type="match status" value="1"/>
</dbReference>
<dbReference type="AlphaFoldDB" id="A0A9Q1ICZ7"/>
<accession>A0A9Q1ICZ7</accession>
<comment type="similarity">
    <text evidence="1">Belongs to the serpin family.</text>
</comment>
<keyword evidence="4" id="KW-1185">Reference proteome</keyword>
<feature type="domain" description="Ig-like" evidence="2">
    <location>
        <begin position="29"/>
        <end position="127"/>
    </location>
</feature>
<evidence type="ECO:0000313" key="4">
    <source>
        <dbReference type="Proteomes" id="UP001152622"/>
    </source>
</evidence>
<evidence type="ECO:0000259" key="2">
    <source>
        <dbReference type="PROSITE" id="PS50835"/>
    </source>
</evidence>